<dbReference type="eggNOG" id="COG5295">
    <property type="taxonomic scope" value="Bacteria"/>
</dbReference>
<protein>
    <submittedName>
        <fullName evidence="1">Uncharacterized protein</fullName>
    </submittedName>
</protein>
<sequence length="64" mass="7537">MEYRVFNLINEYLYNYYVNLVNMGVTYKFGNVGERKAVPERYRGGPISAVYVLEDEMTAMKEIN</sequence>
<comment type="caution">
    <text evidence="1">The sequence shown here is derived from an EMBL/GenBank/DDBJ whole genome shotgun (WGS) entry which is preliminary data.</text>
</comment>
<dbReference type="EMBL" id="AECS01000040">
    <property type="protein sequence ID" value="EFQ03457.1"/>
    <property type="molecule type" value="Genomic_DNA"/>
</dbReference>
<keyword evidence="2" id="KW-1185">Reference proteome</keyword>
<gene>
    <name evidence="1" type="ORF">HMPREF9429_01660</name>
</gene>
<name>E2ZDW1_9FIRM</name>
<evidence type="ECO:0000313" key="2">
    <source>
        <dbReference type="Proteomes" id="UP000003195"/>
    </source>
</evidence>
<proteinExistence type="predicted"/>
<organism evidence="1 2">
    <name type="scientific">Megasphaera micronuciformis F0359</name>
    <dbReference type="NCBI Taxonomy" id="706434"/>
    <lineage>
        <taxon>Bacteria</taxon>
        <taxon>Bacillati</taxon>
        <taxon>Bacillota</taxon>
        <taxon>Negativicutes</taxon>
        <taxon>Veillonellales</taxon>
        <taxon>Veillonellaceae</taxon>
        <taxon>Megasphaera</taxon>
    </lineage>
</organism>
<dbReference type="STRING" id="706434.HMPREF9429_01660"/>
<dbReference type="Proteomes" id="UP000003195">
    <property type="component" value="Unassembled WGS sequence"/>
</dbReference>
<dbReference type="HOGENOM" id="CLU_2862598_0_0_9"/>
<dbReference type="AlphaFoldDB" id="E2ZDW1"/>
<evidence type="ECO:0000313" key="1">
    <source>
        <dbReference type="EMBL" id="EFQ03457.1"/>
    </source>
</evidence>
<reference evidence="1 2" key="1">
    <citation type="submission" date="2010-08" db="EMBL/GenBank/DDBJ databases">
        <authorList>
            <person name="Weinstock G."/>
            <person name="Sodergren E."/>
            <person name="Clifton S."/>
            <person name="Fulton L."/>
            <person name="Fulton B."/>
            <person name="Courtney L."/>
            <person name="Fronick C."/>
            <person name="Harrison M."/>
            <person name="Strong C."/>
            <person name="Farmer C."/>
            <person name="Delahaunty K."/>
            <person name="Markovic C."/>
            <person name="Hall O."/>
            <person name="Minx P."/>
            <person name="Tomlinson C."/>
            <person name="Mitreva M."/>
            <person name="Hou S."/>
            <person name="Chen J."/>
            <person name="Wollam A."/>
            <person name="Pepin K.H."/>
            <person name="Johnson M."/>
            <person name="Bhonagiri V."/>
            <person name="Zhang X."/>
            <person name="Suruliraj S."/>
            <person name="Warren W."/>
            <person name="Chinwalla A."/>
            <person name="Mardis E.R."/>
            <person name="Wilson R.K."/>
        </authorList>
    </citation>
    <scope>NUCLEOTIDE SEQUENCE [LARGE SCALE GENOMIC DNA]</scope>
    <source>
        <strain evidence="1 2">F0359</strain>
    </source>
</reference>
<accession>E2ZDW1</accession>
<dbReference type="RefSeq" id="WP_006943000.1">
    <property type="nucleotide sequence ID" value="NZ_GL538209.1"/>
</dbReference>